<evidence type="ECO:0000313" key="3">
    <source>
        <dbReference type="Proteomes" id="UP000199706"/>
    </source>
</evidence>
<sequence length="197" mass="20404">MKTIAIAGLVVVGLAIAGSAGFALAATPTVHVGQMTFADDTVHANDTARFVVPVTMDPSKVVLNGVPINTPLAAFAPECKGKGDTTSPCWVPTSPQDDPKAPQFVEIKGLPAVKDADGKTVVSQTLAVVDEKGKINIVLVQFDRHEVLQNDYRAVASLSEALGAPAKASATMVGWIQAGHEVALRNGTLITASNVPK</sequence>
<dbReference type="RefSeq" id="WP_090685502.1">
    <property type="nucleotide sequence ID" value="NZ_FNCJ01000006.1"/>
</dbReference>
<dbReference type="AlphaFoldDB" id="A0A1G7YKL3"/>
<protein>
    <submittedName>
        <fullName evidence="2">Uncharacterized protein</fullName>
    </submittedName>
</protein>
<dbReference type="OrthoDB" id="9846038at2"/>
<organism evidence="2 3">
    <name type="scientific">Paraburkholderia phenazinium</name>
    <dbReference type="NCBI Taxonomy" id="60549"/>
    <lineage>
        <taxon>Bacteria</taxon>
        <taxon>Pseudomonadati</taxon>
        <taxon>Pseudomonadota</taxon>
        <taxon>Betaproteobacteria</taxon>
        <taxon>Burkholderiales</taxon>
        <taxon>Burkholderiaceae</taxon>
        <taxon>Paraburkholderia</taxon>
    </lineage>
</organism>
<dbReference type="Proteomes" id="UP000199706">
    <property type="component" value="Unassembled WGS sequence"/>
</dbReference>
<name>A0A1G7YKL3_9BURK</name>
<proteinExistence type="predicted"/>
<keyword evidence="1" id="KW-0732">Signal</keyword>
<feature type="chain" id="PRO_5011478137" evidence="1">
    <location>
        <begin position="26"/>
        <end position="197"/>
    </location>
</feature>
<reference evidence="2 3" key="1">
    <citation type="submission" date="2016-10" db="EMBL/GenBank/DDBJ databases">
        <authorList>
            <person name="de Groot N.N."/>
        </authorList>
    </citation>
    <scope>NUCLEOTIDE SEQUENCE [LARGE SCALE GENOMIC DNA]</scope>
    <source>
        <strain evidence="2 3">LMG 2247</strain>
    </source>
</reference>
<gene>
    <name evidence="2" type="ORF">SAMN05216466_106225</name>
</gene>
<feature type="signal peptide" evidence="1">
    <location>
        <begin position="1"/>
        <end position="25"/>
    </location>
</feature>
<accession>A0A1G7YKL3</accession>
<evidence type="ECO:0000313" key="2">
    <source>
        <dbReference type="EMBL" id="SDG96934.1"/>
    </source>
</evidence>
<dbReference type="EMBL" id="FNCJ01000006">
    <property type="protein sequence ID" value="SDG96934.1"/>
    <property type="molecule type" value="Genomic_DNA"/>
</dbReference>
<evidence type="ECO:0000256" key="1">
    <source>
        <dbReference type="SAM" id="SignalP"/>
    </source>
</evidence>